<dbReference type="EMBL" id="AP009389">
    <property type="protein sequence ID" value="BAF58752.1"/>
    <property type="molecule type" value="Genomic_DNA"/>
</dbReference>
<dbReference type="STRING" id="370438.PTH_0571"/>
<name>A5D4S9_PELTS</name>
<dbReference type="KEGG" id="pth:PTH_0571"/>
<evidence type="ECO:0000313" key="2">
    <source>
        <dbReference type="Proteomes" id="UP000006556"/>
    </source>
</evidence>
<dbReference type="Proteomes" id="UP000006556">
    <property type="component" value="Chromosome"/>
</dbReference>
<protein>
    <submittedName>
        <fullName evidence="1">Hypothetical membrabe protein</fullName>
    </submittedName>
</protein>
<organism evidence="1 2">
    <name type="scientific">Pelotomaculum thermopropionicum (strain DSM 13744 / JCM 10971 / SI)</name>
    <dbReference type="NCBI Taxonomy" id="370438"/>
    <lineage>
        <taxon>Bacteria</taxon>
        <taxon>Bacillati</taxon>
        <taxon>Bacillota</taxon>
        <taxon>Clostridia</taxon>
        <taxon>Eubacteriales</taxon>
        <taxon>Desulfotomaculaceae</taxon>
        <taxon>Pelotomaculum</taxon>
    </lineage>
</organism>
<dbReference type="HOGENOM" id="CLU_128138_0_0_9"/>
<dbReference type="SUPFAM" id="SSF69318">
    <property type="entry name" value="Integrin alpha N-terminal domain"/>
    <property type="match status" value="1"/>
</dbReference>
<evidence type="ECO:0000313" key="1">
    <source>
        <dbReference type="EMBL" id="BAF58752.1"/>
    </source>
</evidence>
<dbReference type="eggNOG" id="ENOG50333GJ">
    <property type="taxonomic scope" value="Bacteria"/>
</dbReference>
<dbReference type="AlphaFoldDB" id="A5D4S9"/>
<dbReference type="NCBIfam" id="NF040734">
    <property type="entry name" value="CC-COOH_SaoC"/>
    <property type="match status" value="1"/>
</dbReference>
<reference evidence="2" key="1">
    <citation type="journal article" date="2008" name="Genome Res.">
        <title>The genome of Pelotomaculum thermopropionicum reveals niche-associated evolution in anaerobic microbiota.</title>
        <authorList>
            <person name="Kosaka T."/>
            <person name="Kato S."/>
            <person name="Shimoyama T."/>
            <person name="Ishii S."/>
            <person name="Abe T."/>
            <person name="Watanabe K."/>
        </authorList>
    </citation>
    <scope>NUCLEOTIDE SEQUENCE [LARGE SCALE GENOMIC DNA]</scope>
    <source>
        <strain evidence="2">DSM 13744 / JCM 10971 / SI</strain>
    </source>
</reference>
<proteinExistence type="predicted"/>
<sequence>MKRTVCYGFCIFLLLIIAPGCRPGGETKTGTSAVNGLDKDNQLLQFFVASHPENVVVKCAAADLNADSLEDLVVIYRQGADKCGMLVVLSQPAGYVFTNEVAAPVSGQVITFKDIDDKPPLEFIVQGMKGANAGYAIFRVEGTRLEDLFGEGMKDCC</sequence>
<accession>A5D4S9</accession>
<gene>
    <name evidence="1" type="ordered locus">PTH_0571</name>
</gene>
<dbReference type="InterPro" id="IPR028994">
    <property type="entry name" value="Integrin_alpha_N"/>
</dbReference>
<keyword evidence="2" id="KW-1185">Reference proteome</keyword>